<accession>A0ABR1BPA5</accession>
<protein>
    <submittedName>
        <fullName evidence="1">Uncharacterized protein</fullName>
    </submittedName>
</protein>
<dbReference type="EMBL" id="JAVFWL010000001">
    <property type="protein sequence ID" value="KAK6727133.1"/>
    <property type="molecule type" value="Genomic_DNA"/>
</dbReference>
<evidence type="ECO:0000313" key="2">
    <source>
        <dbReference type="Proteomes" id="UP001303046"/>
    </source>
</evidence>
<organism evidence="1 2">
    <name type="scientific">Necator americanus</name>
    <name type="common">Human hookworm</name>
    <dbReference type="NCBI Taxonomy" id="51031"/>
    <lineage>
        <taxon>Eukaryota</taxon>
        <taxon>Metazoa</taxon>
        <taxon>Ecdysozoa</taxon>
        <taxon>Nematoda</taxon>
        <taxon>Chromadorea</taxon>
        <taxon>Rhabditida</taxon>
        <taxon>Rhabditina</taxon>
        <taxon>Rhabditomorpha</taxon>
        <taxon>Strongyloidea</taxon>
        <taxon>Ancylostomatidae</taxon>
        <taxon>Bunostominae</taxon>
        <taxon>Necator</taxon>
    </lineage>
</organism>
<name>A0ABR1BPA5_NECAM</name>
<dbReference type="Proteomes" id="UP001303046">
    <property type="component" value="Unassembled WGS sequence"/>
</dbReference>
<evidence type="ECO:0000313" key="1">
    <source>
        <dbReference type="EMBL" id="KAK6727133.1"/>
    </source>
</evidence>
<keyword evidence="2" id="KW-1185">Reference proteome</keyword>
<reference evidence="1 2" key="1">
    <citation type="submission" date="2023-08" db="EMBL/GenBank/DDBJ databases">
        <title>A Necator americanus chromosomal reference genome.</title>
        <authorList>
            <person name="Ilik V."/>
            <person name="Petrzelkova K.J."/>
            <person name="Pardy F."/>
            <person name="Fuh T."/>
            <person name="Niatou-Singa F.S."/>
            <person name="Gouil Q."/>
            <person name="Baker L."/>
            <person name="Ritchie M.E."/>
            <person name="Jex A.R."/>
            <person name="Gazzola D."/>
            <person name="Li H."/>
            <person name="Toshio Fujiwara R."/>
            <person name="Zhan B."/>
            <person name="Aroian R.V."/>
            <person name="Pafco B."/>
            <person name="Schwarz E.M."/>
        </authorList>
    </citation>
    <scope>NUCLEOTIDE SEQUENCE [LARGE SCALE GENOMIC DNA]</scope>
    <source>
        <strain evidence="1 2">Aroian</strain>
        <tissue evidence="1">Whole animal</tissue>
    </source>
</reference>
<gene>
    <name evidence="1" type="primary">Necator_chrI.g1188</name>
    <name evidence="1" type="ORF">RB195_005062</name>
</gene>
<sequence length="68" mass="8142">MDANFRDKCQLLQRKGEYWRKMPTIKLQLDCVLTKKFLCWDVEFDSNSCTRRSPSEIVGCSMFRFQRG</sequence>
<proteinExistence type="predicted"/>
<comment type="caution">
    <text evidence="1">The sequence shown here is derived from an EMBL/GenBank/DDBJ whole genome shotgun (WGS) entry which is preliminary data.</text>
</comment>